<accession>A0A1F7I7X3</accession>
<name>A0A1F7I7X3_9BACT</name>
<dbReference type="Proteomes" id="UP000179270">
    <property type="component" value="Unassembled WGS sequence"/>
</dbReference>
<organism evidence="1 2">
    <name type="scientific">Candidatus Roizmanbacteria bacterium RIFCSPLOWO2_01_FULL_35_13</name>
    <dbReference type="NCBI Taxonomy" id="1802055"/>
    <lineage>
        <taxon>Bacteria</taxon>
        <taxon>Candidatus Roizmaniibacteriota</taxon>
    </lineage>
</organism>
<comment type="caution">
    <text evidence="1">The sequence shown here is derived from an EMBL/GenBank/DDBJ whole genome shotgun (WGS) entry which is preliminary data.</text>
</comment>
<dbReference type="EMBL" id="MGAF01000049">
    <property type="protein sequence ID" value="OGK39458.1"/>
    <property type="molecule type" value="Genomic_DNA"/>
</dbReference>
<evidence type="ECO:0000313" key="2">
    <source>
        <dbReference type="Proteomes" id="UP000179270"/>
    </source>
</evidence>
<reference evidence="1 2" key="1">
    <citation type="journal article" date="2016" name="Nat. Commun.">
        <title>Thousands of microbial genomes shed light on interconnected biogeochemical processes in an aquifer system.</title>
        <authorList>
            <person name="Anantharaman K."/>
            <person name="Brown C.T."/>
            <person name="Hug L.A."/>
            <person name="Sharon I."/>
            <person name="Castelle C.J."/>
            <person name="Probst A.J."/>
            <person name="Thomas B.C."/>
            <person name="Singh A."/>
            <person name="Wilkins M.J."/>
            <person name="Karaoz U."/>
            <person name="Brodie E.L."/>
            <person name="Williams K.H."/>
            <person name="Hubbard S.S."/>
            <person name="Banfield J.F."/>
        </authorList>
    </citation>
    <scope>NUCLEOTIDE SEQUENCE [LARGE SCALE GENOMIC DNA]</scope>
</reference>
<dbReference type="STRING" id="1802055.A3A74_06090"/>
<dbReference type="AlphaFoldDB" id="A0A1F7I7X3"/>
<sequence length="236" mass="25233">MNDQDPKETETLAQEASVLVKSAEPSLVHAVEQQEKARTAMVSIMTDLREATKTVGNLGAQVGEGSETVFILKEPLAISKKLSESDQSTLPYNIYVVATEKGFKGIEMVTGTFNHANVELEANLRRAIKGATDGIIESKVPSRGGLKPLGGPVPGVFIAIPTVDDKGHWIQEGYSKQLGGQAGNSIIDIKPDQVDEAIRFNIKKAQEPHKLAVNQAKVTQGNAANVRAHIDAATKG</sequence>
<gene>
    <name evidence="1" type="ORF">A3A74_06090</name>
</gene>
<proteinExistence type="predicted"/>
<evidence type="ECO:0000313" key="1">
    <source>
        <dbReference type="EMBL" id="OGK39458.1"/>
    </source>
</evidence>
<protein>
    <submittedName>
        <fullName evidence="1">Uncharacterized protein</fullName>
    </submittedName>
</protein>